<dbReference type="NCBIfam" id="NF001813">
    <property type="entry name" value="PRK00549.1"/>
    <property type="match status" value="1"/>
</dbReference>
<accession>A0ABQ0E6S1</accession>
<dbReference type="InterPro" id="IPR041424">
    <property type="entry name" value="CinA_KH"/>
</dbReference>
<dbReference type="SUPFAM" id="SSF142433">
    <property type="entry name" value="CinA-like"/>
    <property type="match status" value="1"/>
</dbReference>
<comment type="caution">
    <text evidence="3">The sequence shown here is derived from an EMBL/GenBank/DDBJ whole genome shotgun (WGS) entry which is preliminary data.</text>
</comment>
<dbReference type="InterPro" id="IPR001453">
    <property type="entry name" value="MoaB/Mog_dom"/>
</dbReference>
<evidence type="ECO:0000259" key="2">
    <source>
        <dbReference type="SMART" id="SM00852"/>
    </source>
</evidence>
<dbReference type="PANTHER" id="PTHR13939:SF0">
    <property type="entry name" value="NMN AMIDOHYDROLASE-LIKE PROTEIN YFAY"/>
    <property type="match status" value="1"/>
</dbReference>
<reference evidence="3 4" key="1">
    <citation type="journal article" date="2025" name="Int. J. Syst. Evol. Microbiol.">
        <title>Desulfovibrio falkowii sp. nov., Porphyromonas miyakawae sp. nov., Mediterraneibacter flintii sp. nov. and Owariibacterium komagatae gen. nov., sp. nov., isolated from human faeces.</title>
        <authorList>
            <person name="Hamaguchi T."/>
            <person name="Ohara M."/>
            <person name="Hisatomi A."/>
            <person name="Sekiguchi K."/>
            <person name="Takeda J.I."/>
            <person name="Ueyama J."/>
            <person name="Ito M."/>
            <person name="Nishiwaki H."/>
            <person name="Ogi T."/>
            <person name="Hirayama M."/>
            <person name="Ohkuma M."/>
            <person name="Sakamoto M."/>
            <person name="Ohno K."/>
        </authorList>
    </citation>
    <scope>NUCLEOTIDE SEQUENCE [LARGE SCALE GENOMIC DNA]</scope>
    <source>
        <strain evidence="3 4">13CB8C</strain>
    </source>
</reference>
<dbReference type="PANTHER" id="PTHR13939">
    <property type="entry name" value="NICOTINAMIDE-NUCLEOTIDE AMIDOHYDROLASE PNCC"/>
    <property type="match status" value="1"/>
</dbReference>
<dbReference type="InterPro" id="IPR050101">
    <property type="entry name" value="CinA"/>
</dbReference>
<dbReference type="InterPro" id="IPR036425">
    <property type="entry name" value="MoaB/Mog-like_dom_sf"/>
</dbReference>
<sequence length="431" mass="45276">MRAEIISVGTELLLGHTINTDAAHVGRALSALGMDLLQVHTVGDNAGRLEAALREALNCADVVITTGGLGPTDDDMTKETVARVLGAPLEEHKDSLRRLREYFGSRPIAANQLKQAWLPRGSTAFPNRAGTAPGCAVPGKPGQWVILLPGPPSELLPMLEDSVMPFLQRMGGAVIASFMVRTFGIGEGSAALRIADLTEGANPTVAPYASDAEMFVRVTAKAENAEAAEALAKPVVDAVRGRLGDVVYGVNVSGLEAVVVEQLRQHRRSLAIAESCTGGLLAKRITDQPGASEVFGYGLITYANEAKTRLLGVPEEQLACYGAVSPQVARSMAVGVRERYGADYGLGITGVAGPGGGTEEKPVGLVYVALSCSNAIWLRVLRPQGRYLGREWTRRLASSHALDMLRRHMAGSACGGRMGGRAAAGLSFSAA</sequence>
<dbReference type="NCBIfam" id="TIGR00199">
    <property type="entry name" value="PncC_domain"/>
    <property type="match status" value="1"/>
</dbReference>
<dbReference type="Pfam" id="PF18146">
    <property type="entry name" value="CinA_KH"/>
    <property type="match status" value="1"/>
</dbReference>
<dbReference type="NCBIfam" id="TIGR00200">
    <property type="entry name" value="cinA_nterm"/>
    <property type="match status" value="1"/>
</dbReference>
<protein>
    <recommendedName>
        <fullName evidence="1">CinA-like protein</fullName>
    </recommendedName>
</protein>
<dbReference type="Gene3D" id="3.90.950.20">
    <property type="entry name" value="CinA-like"/>
    <property type="match status" value="1"/>
</dbReference>
<dbReference type="InterPro" id="IPR008135">
    <property type="entry name" value="Competence-induced_CinA"/>
</dbReference>
<dbReference type="Pfam" id="PF02464">
    <property type="entry name" value="CinA"/>
    <property type="match status" value="1"/>
</dbReference>
<keyword evidence="4" id="KW-1185">Reference proteome</keyword>
<dbReference type="HAMAP" id="MF_00226_B">
    <property type="entry name" value="CinA_B"/>
    <property type="match status" value="1"/>
</dbReference>
<dbReference type="SUPFAM" id="SSF53218">
    <property type="entry name" value="Molybdenum cofactor biosynthesis proteins"/>
    <property type="match status" value="1"/>
</dbReference>
<dbReference type="SMART" id="SM00852">
    <property type="entry name" value="MoCF_biosynth"/>
    <property type="match status" value="1"/>
</dbReference>
<feature type="domain" description="MoaB/Mog" evidence="2">
    <location>
        <begin position="4"/>
        <end position="169"/>
    </location>
</feature>
<dbReference type="RefSeq" id="WP_407844271.1">
    <property type="nucleotide sequence ID" value="NZ_BAAFSG010000001.1"/>
</dbReference>
<evidence type="ECO:0000313" key="4">
    <source>
        <dbReference type="Proteomes" id="UP001628192"/>
    </source>
</evidence>
<dbReference type="InterPro" id="IPR008136">
    <property type="entry name" value="CinA_C"/>
</dbReference>
<dbReference type="Proteomes" id="UP001628192">
    <property type="component" value="Unassembled WGS sequence"/>
</dbReference>
<organism evidence="3 4">
    <name type="scientific">Desulfovibrio falkowii</name>
    <dbReference type="NCBI Taxonomy" id="3136602"/>
    <lineage>
        <taxon>Bacteria</taxon>
        <taxon>Pseudomonadati</taxon>
        <taxon>Thermodesulfobacteriota</taxon>
        <taxon>Desulfovibrionia</taxon>
        <taxon>Desulfovibrionales</taxon>
        <taxon>Desulfovibrionaceae</taxon>
        <taxon>Desulfovibrio</taxon>
    </lineage>
</organism>
<dbReference type="EMBL" id="BAAFSG010000001">
    <property type="protein sequence ID" value="GAB1253383.1"/>
    <property type="molecule type" value="Genomic_DNA"/>
</dbReference>
<dbReference type="Gene3D" id="3.40.980.10">
    <property type="entry name" value="MoaB/Mog-like domain"/>
    <property type="match status" value="1"/>
</dbReference>
<dbReference type="Pfam" id="PF00994">
    <property type="entry name" value="MoCF_biosynth"/>
    <property type="match status" value="1"/>
</dbReference>
<dbReference type="Gene3D" id="3.30.70.2860">
    <property type="match status" value="1"/>
</dbReference>
<proteinExistence type="inferred from homology"/>
<dbReference type="PIRSF" id="PIRSF006728">
    <property type="entry name" value="CinA"/>
    <property type="match status" value="1"/>
</dbReference>
<dbReference type="CDD" id="cd00885">
    <property type="entry name" value="cinA"/>
    <property type="match status" value="1"/>
</dbReference>
<dbReference type="InterPro" id="IPR036653">
    <property type="entry name" value="CinA-like_C"/>
</dbReference>
<name>A0ABQ0E6S1_9BACT</name>
<gene>
    <name evidence="3" type="ORF">Defa_08700</name>
</gene>
<evidence type="ECO:0000256" key="1">
    <source>
        <dbReference type="HAMAP-Rule" id="MF_00226"/>
    </source>
</evidence>
<comment type="similarity">
    <text evidence="1">Belongs to the CinA family.</text>
</comment>
<evidence type="ECO:0000313" key="3">
    <source>
        <dbReference type="EMBL" id="GAB1253383.1"/>
    </source>
</evidence>